<dbReference type="Proteomes" id="UP000826271">
    <property type="component" value="Unassembled WGS sequence"/>
</dbReference>
<name>A0AAV6Y8L7_9LAMI</name>
<dbReference type="AlphaFoldDB" id="A0AAV6Y8L7"/>
<evidence type="ECO:0000313" key="2">
    <source>
        <dbReference type="Proteomes" id="UP000826271"/>
    </source>
</evidence>
<comment type="caution">
    <text evidence="1">The sequence shown here is derived from an EMBL/GenBank/DDBJ whole genome shotgun (WGS) entry which is preliminary data.</text>
</comment>
<organism evidence="1 2">
    <name type="scientific">Buddleja alternifolia</name>
    <dbReference type="NCBI Taxonomy" id="168488"/>
    <lineage>
        <taxon>Eukaryota</taxon>
        <taxon>Viridiplantae</taxon>
        <taxon>Streptophyta</taxon>
        <taxon>Embryophyta</taxon>
        <taxon>Tracheophyta</taxon>
        <taxon>Spermatophyta</taxon>
        <taxon>Magnoliopsida</taxon>
        <taxon>eudicotyledons</taxon>
        <taxon>Gunneridae</taxon>
        <taxon>Pentapetalae</taxon>
        <taxon>asterids</taxon>
        <taxon>lamiids</taxon>
        <taxon>Lamiales</taxon>
        <taxon>Scrophulariaceae</taxon>
        <taxon>Buddlejeae</taxon>
        <taxon>Buddleja</taxon>
    </lineage>
</organism>
<evidence type="ECO:0000313" key="1">
    <source>
        <dbReference type="EMBL" id="KAG8387863.1"/>
    </source>
</evidence>
<gene>
    <name evidence="1" type="ORF">BUALT_Bualt02G0065400</name>
</gene>
<accession>A0AAV6Y8L7</accession>
<sequence>MSSAPYEGWPFIPLPIRPEIMKKLRPEFTSEYHINDFLLDEDGNWMLKGWKGRIICASSCWVQSIKLFSIKVLKGFEKSIRKTREFAAAPAFFLEIPAYMEIMCVHRHGSLVKI</sequence>
<dbReference type="EMBL" id="WHWC01000002">
    <property type="protein sequence ID" value="KAG8387863.1"/>
    <property type="molecule type" value="Genomic_DNA"/>
</dbReference>
<reference evidence="1" key="1">
    <citation type="submission" date="2019-10" db="EMBL/GenBank/DDBJ databases">
        <authorList>
            <person name="Zhang R."/>
            <person name="Pan Y."/>
            <person name="Wang J."/>
            <person name="Ma R."/>
            <person name="Yu S."/>
        </authorList>
    </citation>
    <scope>NUCLEOTIDE SEQUENCE</scope>
    <source>
        <strain evidence="1">LA-IB0</strain>
        <tissue evidence="1">Leaf</tissue>
    </source>
</reference>
<proteinExistence type="predicted"/>
<protein>
    <submittedName>
        <fullName evidence="1">Uncharacterized protein</fullName>
    </submittedName>
</protein>
<keyword evidence="2" id="KW-1185">Reference proteome</keyword>